<feature type="transmembrane region" description="Helical" evidence="5">
    <location>
        <begin position="37"/>
        <end position="61"/>
    </location>
</feature>
<evidence type="ECO:0000259" key="6">
    <source>
        <dbReference type="Pfam" id="PF01284"/>
    </source>
</evidence>
<evidence type="ECO:0000256" key="1">
    <source>
        <dbReference type="ARBA" id="ARBA00004141"/>
    </source>
</evidence>
<comment type="subcellular location">
    <subcellularLocation>
        <location evidence="1">Membrane</location>
        <topology evidence="1">Multi-pass membrane protein</topology>
    </subcellularLocation>
</comment>
<sequence>MQTMDLVRLGIHALQSVIALAIIGCSAAVLSSHTSSAYGIAIFTAVATTLVAVFIITGSLIARYAYKFWIMVGANAFTTVFWIATIATLAHHHSGGCGGYKHHYCYKKRYTEGANSLWVANLALSVIDGLLSIILLGLSCCMKRSSDSF</sequence>
<evidence type="ECO:0000256" key="2">
    <source>
        <dbReference type="ARBA" id="ARBA00022692"/>
    </source>
</evidence>
<proteinExistence type="predicted"/>
<dbReference type="AlphaFoldDB" id="A0A5N6DGI8"/>
<feature type="transmembrane region" description="Helical" evidence="5">
    <location>
        <begin position="68"/>
        <end position="90"/>
    </location>
</feature>
<dbReference type="InterPro" id="IPR008253">
    <property type="entry name" value="Marvel"/>
</dbReference>
<evidence type="ECO:0000256" key="3">
    <source>
        <dbReference type="ARBA" id="ARBA00022989"/>
    </source>
</evidence>
<dbReference type="VEuPathDB" id="FungiDB:BDV34DRAFT_131115"/>
<evidence type="ECO:0000256" key="4">
    <source>
        <dbReference type="ARBA" id="ARBA00023136"/>
    </source>
</evidence>
<feature type="domain" description="MARVEL" evidence="6">
    <location>
        <begin position="9"/>
        <end position="135"/>
    </location>
</feature>
<reference evidence="7 8" key="1">
    <citation type="submission" date="2019-04" db="EMBL/GenBank/DDBJ databases">
        <title>Fungal friends and foes A comparative genomics study of 23 Aspergillus species from section Flavi.</title>
        <authorList>
            <consortium name="DOE Joint Genome Institute"/>
            <person name="Kjaerbolling I."/>
            <person name="Vesth T.C."/>
            <person name="Frisvad J.C."/>
            <person name="Nybo J.L."/>
            <person name="Theobald S."/>
            <person name="Kildgaard S."/>
            <person name="Petersen T.I."/>
            <person name="Kuo A."/>
            <person name="Sato A."/>
            <person name="Lyhne E.K."/>
            <person name="Kogle M.E."/>
            <person name="Wiebenga A."/>
            <person name="Kun R.S."/>
            <person name="Lubbers R.J."/>
            <person name="Makela M.R."/>
            <person name="Barry K."/>
            <person name="Chovatia M."/>
            <person name="Clum A."/>
            <person name="Daum C."/>
            <person name="Haridas S."/>
            <person name="He G."/>
            <person name="LaButti K."/>
            <person name="Lipzen A."/>
            <person name="Mondo S."/>
            <person name="Pangilinan J."/>
            <person name="Riley R."/>
            <person name="Salamov A."/>
            <person name="Simmons B.A."/>
            <person name="Magnuson J.K."/>
            <person name="Henrissat B."/>
            <person name="Mortensen U.H."/>
            <person name="Larsen T.O."/>
            <person name="De vries R.P."/>
            <person name="Grigoriev I.V."/>
            <person name="Machida M."/>
            <person name="Baker S.E."/>
            <person name="Andersen M.R."/>
        </authorList>
    </citation>
    <scope>NUCLEOTIDE SEQUENCE [LARGE SCALE GENOMIC DNA]</scope>
    <source>
        <strain evidence="7 8">CBS 117618</strain>
    </source>
</reference>
<dbReference type="EMBL" id="ML734990">
    <property type="protein sequence ID" value="KAB8203493.1"/>
    <property type="molecule type" value="Genomic_DNA"/>
</dbReference>
<evidence type="ECO:0000256" key="5">
    <source>
        <dbReference type="SAM" id="Phobius"/>
    </source>
</evidence>
<keyword evidence="8" id="KW-1185">Reference proteome</keyword>
<evidence type="ECO:0000313" key="7">
    <source>
        <dbReference type="EMBL" id="KAB8203493.1"/>
    </source>
</evidence>
<feature type="transmembrane region" description="Helical" evidence="5">
    <location>
        <begin position="117"/>
        <end position="138"/>
    </location>
</feature>
<name>A0A5N6DGI8_ASPPA</name>
<accession>A0A5N6DGI8</accession>
<keyword evidence="4 5" id="KW-0472">Membrane</keyword>
<dbReference type="Proteomes" id="UP000326532">
    <property type="component" value="Unassembled WGS sequence"/>
</dbReference>
<protein>
    <recommendedName>
        <fullName evidence="6">MARVEL domain-containing protein</fullName>
    </recommendedName>
</protein>
<gene>
    <name evidence="7" type="ORF">BDV34DRAFT_131115</name>
</gene>
<dbReference type="Pfam" id="PF01284">
    <property type="entry name" value="MARVEL"/>
    <property type="match status" value="1"/>
</dbReference>
<keyword evidence="2 5" id="KW-0812">Transmembrane</keyword>
<evidence type="ECO:0000313" key="8">
    <source>
        <dbReference type="Proteomes" id="UP000326532"/>
    </source>
</evidence>
<dbReference type="OMA" id="GCGGYKH"/>
<feature type="transmembrane region" description="Helical" evidence="5">
    <location>
        <begin position="12"/>
        <end position="31"/>
    </location>
</feature>
<keyword evidence="3 5" id="KW-1133">Transmembrane helix</keyword>
<dbReference type="GO" id="GO:0016020">
    <property type="term" value="C:membrane"/>
    <property type="evidence" value="ECO:0007669"/>
    <property type="project" value="UniProtKB-SubCell"/>
</dbReference>
<organism evidence="7 8">
    <name type="scientific">Aspergillus parasiticus</name>
    <dbReference type="NCBI Taxonomy" id="5067"/>
    <lineage>
        <taxon>Eukaryota</taxon>
        <taxon>Fungi</taxon>
        <taxon>Dikarya</taxon>
        <taxon>Ascomycota</taxon>
        <taxon>Pezizomycotina</taxon>
        <taxon>Eurotiomycetes</taxon>
        <taxon>Eurotiomycetidae</taxon>
        <taxon>Eurotiales</taxon>
        <taxon>Aspergillaceae</taxon>
        <taxon>Aspergillus</taxon>
        <taxon>Aspergillus subgen. Circumdati</taxon>
    </lineage>
</organism>